<organism evidence="1 2">
    <name type="scientific">Porites evermanni</name>
    <dbReference type="NCBI Taxonomy" id="104178"/>
    <lineage>
        <taxon>Eukaryota</taxon>
        <taxon>Metazoa</taxon>
        <taxon>Cnidaria</taxon>
        <taxon>Anthozoa</taxon>
        <taxon>Hexacorallia</taxon>
        <taxon>Scleractinia</taxon>
        <taxon>Fungiina</taxon>
        <taxon>Poritidae</taxon>
        <taxon>Porites</taxon>
    </lineage>
</organism>
<accession>A0ABN8R871</accession>
<name>A0ABN8R871_9CNID</name>
<reference evidence="1 2" key="1">
    <citation type="submission" date="2022-05" db="EMBL/GenBank/DDBJ databases">
        <authorList>
            <consortium name="Genoscope - CEA"/>
            <person name="William W."/>
        </authorList>
    </citation>
    <scope>NUCLEOTIDE SEQUENCE [LARGE SCALE GENOMIC DNA]</scope>
</reference>
<comment type="caution">
    <text evidence="1">The sequence shown here is derived from an EMBL/GenBank/DDBJ whole genome shotgun (WGS) entry which is preliminary data.</text>
</comment>
<feature type="non-terminal residue" evidence="1">
    <location>
        <position position="162"/>
    </location>
</feature>
<evidence type="ECO:0000313" key="2">
    <source>
        <dbReference type="Proteomes" id="UP001159427"/>
    </source>
</evidence>
<sequence>ELGICVCRTRKAFMVETFPQIRHVILDEVHNFQAEDGDWLSKARGLVKEQIIEREFSHYDFASDNESVLASFREFETELDNSDTNCVAGLDPECSICQNDGPGYLWCFMDRAQGIHKLKKTGIPERLPQTFFLEKVIRNSVRIFNHAEQFLDRRIWPHPESR</sequence>
<proteinExistence type="predicted"/>
<evidence type="ECO:0000313" key="1">
    <source>
        <dbReference type="EMBL" id="CAH3174082.1"/>
    </source>
</evidence>
<dbReference type="Proteomes" id="UP001159427">
    <property type="component" value="Unassembled WGS sequence"/>
</dbReference>
<gene>
    <name evidence="1" type="ORF">PEVE_00009353</name>
</gene>
<keyword evidence="2" id="KW-1185">Reference proteome</keyword>
<dbReference type="EMBL" id="CALNXI010001646">
    <property type="protein sequence ID" value="CAH3174082.1"/>
    <property type="molecule type" value="Genomic_DNA"/>
</dbReference>
<protein>
    <submittedName>
        <fullName evidence="1">Uncharacterized protein</fullName>
    </submittedName>
</protein>
<feature type="non-terminal residue" evidence="1">
    <location>
        <position position="1"/>
    </location>
</feature>